<dbReference type="FunCoup" id="A0A177BWR1">
    <property type="interactions" value="311"/>
</dbReference>
<keyword evidence="11" id="KW-1185">Reference proteome</keyword>
<feature type="region of interest" description="Disordered" evidence="9">
    <location>
        <begin position="1"/>
        <end position="31"/>
    </location>
</feature>
<keyword evidence="4 8" id="KW-0186">Copper</keyword>
<dbReference type="InParanoid" id="A0A177BWR1"/>
<evidence type="ECO:0000256" key="9">
    <source>
        <dbReference type="SAM" id="MobiDB-lite"/>
    </source>
</evidence>
<keyword evidence="6" id="KW-1015">Disulfide bond</keyword>
<evidence type="ECO:0000256" key="8">
    <source>
        <dbReference type="PIRSR" id="PIRSR607745-1"/>
    </source>
</evidence>
<evidence type="ECO:0000256" key="4">
    <source>
        <dbReference type="ARBA" id="ARBA00023008"/>
    </source>
</evidence>
<evidence type="ECO:0000256" key="2">
    <source>
        <dbReference type="ARBA" id="ARBA00009241"/>
    </source>
</evidence>
<dbReference type="InterPro" id="IPR009069">
    <property type="entry name" value="Cys_alpha_HP_mot_SF"/>
</dbReference>
<dbReference type="GeneID" id="28768801"/>
<evidence type="ECO:0000256" key="6">
    <source>
        <dbReference type="ARBA" id="ARBA00023157"/>
    </source>
</evidence>
<evidence type="ECO:0000256" key="1">
    <source>
        <dbReference type="ARBA" id="ARBA00004569"/>
    </source>
</evidence>
<feature type="binding site" evidence="8">
    <location>
        <position position="34"/>
    </location>
    <ligand>
        <name>Cu cation</name>
        <dbReference type="ChEBI" id="CHEBI:23378"/>
    </ligand>
</feature>
<reference evidence="10 11" key="1">
    <citation type="submission" date="2016-05" db="EMBL/GenBank/DDBJ databases">
        <title>Comparative analysis of secretome profiles of manganese(II)-oxidizing ascomycete fungi.</title>
        <authorList>
            <consortium name="DOE Joint Genome Institute"/>
            <person name="Zeiner C.A."/>
            <person name="Purvine S.O."/>
            <person name="Zink E.M."/>
            <person name="Wu S."/>
            <person name="Pasa-Tolic L."/>
            <person name="Chaput D.L."/>
            <person name="Haridas S."/>
            <person name="Grigoriev I.V."/>
            <person name="Santelli C.M."/>
            <person name="Hansel C.M."/>
        </authorList>
    </citation>
    <scope>NUCLEOTIDE SEQUENCE [LARGE SCALE GENOMIC DNA]</scope>
    <source>
        <strain evidence="10 11">AP3s5-JAC2a</strain>
    </source>
</reference>
<evidence type="ECO:0000256" key="5">
    <source>
        <dbReference type="ARBA" id="ARBA00023128"/>
    </source>
</evidence>
<proteinExistence type="inferred from homology"/>
<feature type="binding site" evidence="8">
    <location>
        <position position="35"/>
    </location>
    <ligand>
        <name>Cu cation</name>
        <dbReference type="ChEBI" id="CHEBI:23378"/>
    </ligand>
</feature>
<comment type="subcellular location">
    <subcellularLocation>
        <location evidence="1">Mitochondrion intermembrane space</location>
    </subcellularLocation>
</comment>
<dbReference type="OrthoDB" id="1915887at2759"/>
<organism evidence="10 11">
    <name type="scientific">Paraphaeosphaeria sporulosa</name>
    <dbReference type="NCBI Taxonomy" id="1460663"/>
    <lineage>
        <taxon>Eukaryota</taxon>
        <taxon>Fungi</taxon>
        <taxon>Dikarya</taxon>
        <taxon>Ascomycota</taxon>
        <taxon>Pezizomycotina</taxon>
        <taxon>Dothideomycetes</taxon>
        <taxon>Pleosporomycetidae</taxon>
        <taxon>Pleosporales</taxon>
        <taxon>Massarineae</taxon>
        <taxon>Didymosphaeriaceae</taxon>
        <taxon>Paraphaeosphaeria</taxon>
    </lineage>
</organism>
<dbReference type="Gene3D" id="1.10.287.1130">
    <property type="entry name" value="CytochromE C oxidase copper chaperone"/>
    <property type="match status" value="1"/>
</dbReference>
<dbReference type="GO" id="GO:0033617">
    <property type="term" value="P:mitochondrial respiratory chain complex IV assembly"/>
    <property type="evidence" value="ECO:0007669"/>
    <property type="project" value="TreeGrafter"/>
</dbReference>
<gene>
    <name evidence="10" type="ORF">CC84DRAFT_1264517</name>
</gene>
<accession>A0A177BWR1</accession>
<dbReference type="PROSITE" id="PS51808">
    <property type="entry name" value="CHCH"/>
    <property type="match status" value="1"/>
</dbReference>
<name>A0A177BWR1_9PLEO</name>
<dbReference type="STRING" id="1460663.A0A177BWR1"/>
<comment type="similarity">
    <text evidence="2">Belongs to the COX17 family.</text>
</comment>
<dbReference type="GO" id="GO:0005758">
    <property type="term" value="C:mitochondrial intermembrane space"/>
    <property type="evidence" value="ECO:0007669"/>
    <property type="project" value="UniProtKB-SubCell"/>
</dbReference>
<dbReference type="AlphaFoldDB" id="A0A177BWR1"/>
<dbReference type="RefSeq" id="XP_018029313.1">
    <property type="nucleotide sequence ID" value="XM_018185315.1"/>
</dbReference>
<dbReference type="GO" id="GO:0005507">
    <property type="term" value="F:copper ion binding"/>
    <property type="evidence" value="ECO:0007669"/>
    <property type="project" value="InterPro"/>
</dbReference>
<keyword evidence="7" id="KW-0143">Chaperone</keyword>
<dbReference type="GO" id="GO:0016531">
    <property type="term" value="F:copper chaperone activity"/>
    <property type="evidence" value="ECO:0007669"/>
    <property type="project" value="InterPro"/>
</dbReference>
<evidence type="ECO:0000256" key="7">
    <source>
        <dbReference type="ARBA" id="ARBA00023186"/>
    </source>
</evidence>
<evidence type="ECO:0000313" key="11">
    <source>
        <dbReference type="Proteomes" id="UP000077069"/>
    </source>
</evidence>
<dbReference type="Pfam" id="PF05051">
    <property type="entry name" value="COX17"/>
    <property type="match status" value="1"/>
</dbReference>
<evidence type="ECO:0000313" key="10">
    <source>
        <dbReference type="EMBL" id="OAF98947.1"/>
    </source>
</evidence>
<keyword evidence="5" id="KW-0496">Mitochondrion</keyword>
<keyword evidence="3 8" id="KW-0479">Metal-binding</keyword>
<dbReference type="InterPro" id="IPR007745">
    <property type="entry name" value="Cyt_c_oxidase_Cu-chaperone"/>
</dbReference>
<evidence type="ECO:0000256" key="3">
    <source>
        <dbReference type="ARBA" id="ARBA00022723"/>
    </source>
</evidence>
<sequence length="78" mass="8323">MGSNQSAPAPPPPTAANLGAEVKTPSTPGKPKPCCVCTDEKAKRDECMLFSDAKNPQEDCADLVTKYKICMKGYGFEI</sequence>
<dbReference type="Proteomes" id="UP000077069">
    <property type="component" value="Unassembled WGS sequence"/>
</dbReference>
<dbReference type="EMBL" id="KV441563">
    <property type="protein sequence ID" value="OAF98947.1"/>
    <property type="molecule type" value="Genomic_DNA"/>
</dbReference>
<dbReference type="PANTHER" id="PTHR16719:SF0">
    <property type="entry name" value="CYTOCHROME C OXIDASE COPPER CHAPERONE"/>
    <property type="match status" value="1"/>
</dbReference>
<protein>
    <submittedName>
        <fullName evidence="10">Uncharacterized protein</fullName>
    </submittedName>
</protein>
<dbReference type="SUPFAM" id="SSF47072">
    <property type="entry name" value="Cysteine alpha-hairpin motif"/>
    <property type="match status" value="1"/>
</dbReference>
<dbReference type="PANTHER" id="PTHR16719">
    <property type="entry name" value="CYTOCHROME C OXIDASE COPPER CHAPERONE"/>
    <property type="match status" value="1"/>
</dbReference>